<evidence type="ECO:0000313" key="3">
    <source>
        <dbReference type="EMBL" id="TFY62238.1"/>
    </source>
</evidence>
<keyword evidence="1" id="KW-0812">Transmembrane</keyword>
<protein>
    <recommendedName>
        <fullName evidence="2">DUF6533 domain-containing protein</fullName>
    </recommendedName>
</protein>
<proteinExistence type="predicted"/>
<evidence type="ECO:0000256" key="1">
    <source>
        <dbReference type="SAM" id="Phobius"/>
    </source>
</evidence>
<evidence type="ECO:0000259" key="2">
    <source>
        <dbReference type="Pfam" id="PF20151"/>
    </source>
</evidence>
<comment type="caution">
    <text evidence="3">The sequence shown here is derived from an EMBL/GenBank/DDBJ whole genome shotgun (WGS) entry which is preliminary data.</text>
</comment>
<dbReference type="STRING" id="34475.A0A4Y9YKA3"/>
<feature type="transmembrane region" description="Helical" evidence="1">
    <location>
        <begin position="131"/>
        <end position="150"/>
    </location>
</feature>
<accession>A0A4Y9YKA3</accession>
<dbReference type="EMBL" id="SEKV01000175">
    <property type="protein sequence ID" value="TFY62238.1"/>
    <property type="molecule type" value="Genomic_DNA"/>
</dbReference>
<dbReference type="Proteomes" id="UP000298390">
    <property type="component" value="Unassembled WGS sequence"/>
</dbReference>
<sequence length="170" mass="19218">MSASEETLQGFSDHFVINCCGAAAAALLVFDYVLTFEQEVNFIWSSTNYVYVLLFLANRLAMLGMTVGSVLNMLPWYSILYANIEATFFPVPSYAYCYGQTEYTVVLANSLYNVARVSVKSTLATYLLRDGTFYFLVLLVLNICQVITDFDRGVFYNPLPYFSNPYVTPH</sequence>
<feature type="transmembrane region" description="Helical" evidence="1">
    <location>
        <begin position="15"/>
        <end position="36"/>
    </location>
</feature>
<evidence type="ECO:0000313" key="4">
    <source>
        <dbReference type="Proteomes" id="UP000298390"/>
    </source>
</evidence>
<gene>
    <name evidence="3" type="ORF">EVJ58_g4000</name>
</gene>
<name>A0A4Y9YKA3_9APHY</name>
<feature type="domain" description="DUF6533" evidence="2">
    <location>
        <begin position="19"/>
        <end position="63"/>
    </location>
</feature>
<dbReference type="AlphaFoldDB" id="A0A4Y9YKA3"/>
<keyword evidence="1" id="KW-0472">Membrane</keyword>
<organism evidence="3 4">
    <name type="scientific">Rhodofomes roseus</name>
    <dbReference type="NCBI Taxonomy" id="34475"/>
    <lineage>
        <taxon>Eukaryota</taxon>
        <taxon>Fungi</taxon>
        <taxon>Dikarya</taxon>
        <taxon>Basidiomycota</taxon>
        <taxon>Agaricomycotina</taxon>
        <taxon>Agaricomycetes</taxon>
        <taxon>Polyporales</taxon>
        <taxon>Rhodofomes</taxon>
    </lineage>
</organism>
<dbReference type="Pfam" id="PF20151">
    <property type="entry name" value="DUF6533"/>
    <property type="match status" value="1"/>
</dbReference>
<dbReference type="InterPro" id="IPR045340">
    <property type="entry name" value="DUF6533"/>
</dbReference>
<reference evidence="3 4" key="1">
    <citation type="submission" date="2019-01" db="EMBL/GenBank/DDBJ databases">
        <title>Genome sequencing of the rare red list fungi Fomitopsis rosea.</title>
        <authorList>
            <person name="Buettner E."/>
            <person name="Kellner H."/>
        </authorList>
    </citation>
    <scope>NUCLEOTIDE SEQUENCE [LARGE SCALE GENOMIC DNA]</scope>
    <source>
        <strain evidence="3 4">DSM 105464</strain>
    </source>
</reference>
<feature type="transmembrane region" description="Helical" evidence="1">
    <location>
        <begin position="48"/>
        <end position="71"/>
    </location>
</feature>
<keyword evidence="1" id="KW-1133">Transmembrane helix</keyword>